<keyword evidence="5" id="KW-1185">Reference proteome</keyword>
<accession>A0ABZ0V9R3</accession>
<keyword evidence="2" id="KW-0560">Oxidoreductase</keyword>
<dbReference type="CDD" id="cd05374">
    <property type="entry name" value="17beta-HSD-like_SDR_c"/>
    <property type="match status" value="1"/>
</dbReference>
<sequence>MDSRVALVTGASSGIGEATVLELIRRGFVVYAGARRVERMAHLADRGARVIHLDVTDDASMAAAVTGILNDQGRIDVLVNNAGYGSYGAVEDVPIDEARRQFEVNIFGLARLTQLVLPTMRRQRRGTIVNISSIGGRIYEPLGAWYHATKYAVEGLSNSLRVELAPHGVRVVLIRPGAIRTEWNEISRRSALEVSGETAYGAQAHALVRALTAADTESAAPGPQVVADAIGQAVDAAKPRIRYTVPLAAKAIVFARWLLPDRVFDAAVQRVFGVTAADRLAAEESAAGARVESVG</sequence>
<dbReference type="PRINTS" id="PR00081">
    <property type="entry name" value="GDHRDH"/>
</dbReference>
<dbReference type="RefSeq" id="WP_322410017.1">
    <property type="nucleotide sequence ID" value="NZ_CP139779.1"/>
</dbReference>
<protein>
    <submittedName>
        <fullName evidence="4">Oxidoreductase</fullName>
    </submittedName>
</protein>
<dbReference type="InterPro" id="IPR002347">
    <property type="entry name" value="SDR_fam"/>
</dbReference>
<evidence type="ECO:0000256" key="3">
    <source>
        <dbReference type="RuleBase" id="RU000363"/>
    </source>
</evidence>
<dbReference type="Gene3D" id="3.40.50.720">
    <property type="entry name" value="NAD(P)-binding Rossmann-like Domain"/>
    <property type="match status" value="1"/>
</dbReference>
<dbReference type="PANTHER" id="PTHR44169">
    <property type="entry name" value="NADPH-DEPENDENT 1-ACYLDIHYDROXYACETONE PHOSPHATE REDUCTASE"/>
    <property type="match status" value="1"/>
</dbReference>
<dbReference type="NCBIfam" id="NF004826">
    <property type="entry name" value="PRK06182.1"/>
    <property type="match status" value="1"/>
</dbReference>
<dbReference type="SUPFAM" id="SSF51735">
    <property type="entry name" value="NAD(P)-binding Rossmann-fold domains"/>
    <property type="match status" value="1"/>
</dbReference>
<proteinExistence type="inferred from homology"/>
<gene>
    <name evidence="4" type="ORF">T9R20_14495</name>
</gene>
<name>A0ABZ0V9R3_9MICO</name>
<dbReference type="Pfam" id="PF00106">
    <property type="entry name" value="adh_short"/>
    <property type="match status" value="1"/>
</dbReference>
<evidence type="ECO:0000256" key="2">
    <source>
        <dbReference type="ARBA" id="ARBA00023002"/>
    </source>
</evidence>
<reference evidence="4 5" key="1">
    <citation type="submission" date="2023-06" db="EMBL/GenBank/DDBJ databases">
        <title>Rock-solubilizing bacteria, Microbacterium invictum, promotes re-establishment of vegetation in rocky wasteland by accelerating rock bio-weathering and reshaping soil bacterial community.</title>
        <authorList>
            <person name="Liu C."/>
        </authorList>
    </citation>
    <scope>NUCLEOTIDE SEQUENCE [LARGE SCALE GENOMIC DNA]</scope>
    <source>
        <strain evidence="4 5">X-18</strain>
    </source>
</reference>
<evidence type="ECO:0000313" key="5">
    <source>
        <dbReference type="Proteomes" id="UP001324533"/>
    </source>
</evidence>
<organism evidence="4 5">
    <name type="scientific">Microbacterium invictum</name>
    <dbReference type="NCBI Taxonomy" id="515415"/>
    <lineage>
        <taxon>Bacteria</taxon>
        <taxon>Bacillati</taxon>
        <taxon>Actinomycetota</taxon>
        <taxon>Actinomycetes</taxon>
        <taxon>Micrococcales</taxon>
        <taxon>Microbacteriaceae</taxon>
        <taxon>Microbacterium</taxon>
    </lineage>
</organism>
<evidence type="ECO:0000256" key="1">
    <source>
        <dbReference type="ARBA" id="ARBA00006484"/>
    </source>
</evidence>
<dbReference type="InterPro" id="IPR036291">
    <property type="entry name" value="NAD(P)-bd_dom_sf"/>
</dbReference>
<dbReference type="PRINTS" id="PR00080">
    <property type="entry name" value="SDRFAMILY"/>
</dbReference>
<dbReference type="EMBL" id="CP139779">
    <property type="protein sequence ID" value="WQB69889.1"/>
    <property type="molecule type" value="Genomic_DNA"/>
</dbReference>
<dbReference type="PANTHER" id="PTHR44169:SF6">
    <property type="entry name" value="NADPH-DEPENDENT 1-ACYLDIHYDROXYACETONE PHOSPHATE REDUCTASE"/>
    <property type="match status" value="1"/>
</dbReference>
<evidence type="ECO:0000313" key="4">
    <source>
        <dbReference type="EMBL" id="WQB69889.1"/>
    </source>
</evidence>
<comment type="similarity">
    <text evidence="1 3">Belongs to the short-chain dehydrogenases/reductases (SDR) family.</text>
</comment>
<dbReference type="Proteomes" id="UP001324533">
    <property type="component" value="Chromosome"/>
</dbReference>